<proteinExistence type="predicted"/>
<evidence type="ECO:0000313" key="5">
    <source>
        <dbReference type="EMBL" id="MBE3637585.1"/>
    </source>
</evidence>
<name>A0A8J6YTW0_9RHOB</name>
<evidence type="ECO:0000313" key="6">
    <source>
        <dbReference type="Proteomes" id="UP000609121"/>
    </source>
</evidence>
<evidence type="ECO:0000259" key="4">
    <source>
        <dbReference type="PROSITE" id="PS50949"/>
    </source>
</evidence>
<reference evidence="5" key="1">
    <citation type="submission" date="2020-09" db="EMBL/GenBank/DDBJ databases">
        <title>A novel bacterium of genus Mangrovicoccus, isolated from South China Sea.</title>
        <authorList>
            <person name="Huang H."/>
            <person name="Mo K."/>
            <person name="Hu Y."/>
        </authorList>
    </citation>
    <scope>NUCLEOTIDE SEQUENCE</scope>
    <source>
        <strain evidence="5">HB182678</strain>
    </source>
</reference>
<keyword evidence="6" id="KW-1185">Reference proteome</keyword>
<dbReference type="InterPro" id="IPR000524">
    <property type="entry name" value="Tscrpt_reg_HTH_GntR"/>
</dbReference>
<dbReference type="SUPFAM" id="SSF48008">
    <property type="entry name" value="GntR ligand-binding domain-like"/>
    <property type="match status" value="1"/>
</dbReference>
<dbReference type="PRINTS" id="PR00035">
    <property type="entry name" value="HTHGNTR"/>
</dbReference>
<dbReference type="Pfam" id="PF00392">
    <property type="entry name" value="GntR"/>
    <property type="match status" value="1"/>
</dbReference>
<dbReference type="PANTHER" id="PTHR43537:SF50">
    <property type="entry name" value="TRANSCRIPTIONAL REGULATORY PROTEIN"/>
    <property type="match status" value="1"/>
</dbReference>
<sequence>MTLPDPTDPDLPAAATPTAIAEWVADVLRDRIVKGEIAPGGRLVERKISAELNLSRTPVREALKLLRNDGLIEISRNKGAVVTAYGAQEALDLFEVIAALESLSAGRLARAAGAAEMEELEELHDRMLVFHKIGNHTDYFDTNSAIHDLIVERAGNPVIQATHRRLIARARRGRYLAIMDPARLRQAVEEHCILMEALRARDAGAAEAVWRRHLAHTGESVAALLDPALHG</sequence>
<gene>
    <name evidence="5" type="ORF">ICN82_05120</name>
</gene>
<dbReference type="SMART" id="SM00895">
    <property type="entry name" value="FCD"/>
    <property type="match status" value="1"/>
</dbReference>
<dbReference type="GO" id="GO:0003700">
    <property type="term" value="F:DNA-binding transcription factor activity"/>
    <property type="evidence" value="ECO:0007669"/>
    <property type="project" value="InterPro"/>
</dbReference>
<dbReference type="InterPro" id="IPR036388">
    <property type="entry name" value="WH-like_DNA-bd_sf"/>
</dbReference>
<accession>A0A8J6YTW0</accession>
<dbReference type="InterPro" id="IPR036390">
    <property type="entry name" value="WH_DNA-bd_sf"/>
</dbReference>
<dbReference type="PROSITE" id="PS50949">
    <property type="entry name" value="HTH_GNTR"/>
    <property type="match status" value="1"/>
</dbReference>
<keyword evidence="3" id="KW-0804">Transcription</keyword>
<keyword evidence="2" id="KW-0238">DNA-binding</keyword>
<dbReference type="AlphaFoldDB" id="A0A8J6YTW0"/>
<dbReference type="Proteomes" id="UP000609121">
    <property type="component" value="Unassembled WGS sequence"/>
</dbReference>
<dbReference type="SMART" id="SM00345">
    <property type="entry name" value="HTH_GNTR"/>
    <property type="match status" value="1"/>
</dbReference>
<dbReference type="Gene3D" id="1.10.10.10">
    <property type="entry name" value="Winged helix-like DNA-binding domain superfamily/Winged helix DNA-binding domain"/>
    <property type="match status" value="1"/>
</dbReference>
<dbReference type="PANTHER" id="PTHR43537">
    <property type="entry name" value="TRANSCRIPTIONAL REGULATOR, GNTR FAMILY"/>
    <property type="match status" value="1"/>
</dbReference>
<dbReference type="Gene3D" id="1.20.120.530">
    <property type="entry name" value="GntR ligand-binding domain-like"/>
    <property type="match status" value="1"/>
</dbReference>
<dbReference type="InterPro" id="IPR008920">
    <property type="entry name" value="TF_FadR/GntR_C"/>
</dbReference>
<dbReference type="CDD" id="cd07377">
    <property type="entry name" value="WHTH_GntR"/>
    <property type="match status" value="1"/>
</dbReference>
<dbReference type="GO" id="GO:0003677">
    <property type="term" value="F:DNA binding"/>
    <property type="evidence" value="ECO:0007669"/>
    <property type="project" value="UniProtKB-KW"/>
</dbReference>
<protein>
    <submittedName>
        <fullName evidence="5">GntR family transcriptional regulator</fullName>
    </submittedName>
</protein>
<keyword evidence="1" id="KW-0805">Transcription regulation</keyword>
<dbReference type="RefSeq" id="WP_193180385.1">
    <property type="nucleotide sequence ID" value="NZ_JACVXA010000010.1"/>
</dbReference>
<evidence type="ECO:0000256" key="3">
    <source>
        <dbReference type="ARBA" id="ARBA00023163"/>
    </source>
</evidence>
<evidence type="ECO:0000256" key="1">
    <source>
        <dbReference type="ARBA" id="ARBA00023015"/>
    </source>
</evidence>
<dbReference type="EMBL" id="JACVXA010000010">
    <property type="protein sequence ID" value="MBE3637585.1"/>
    <property type="molecule type" value="Genomic_DNA"/>
</dbReference>
<dbReference type="InterPro" id="IPR011711">
    <property type="entry name" value="GntR_C"/>
</dbReference>
<dbReference type="SUPFAM" id="SSF46785">
    <property type="entry name" value="Winged helix' DNA-binding domain"/>
    <property type="match status" value="1"/>
</dbReference>
<evidence type="ECO:0000256" key="2">
    <source>
        <dbReference type="ARBA" id="ARBA00023125"/>
    </source>
</evidence>
<feature type="domain" description="HTH gntR-type" evidence="4">
    <location>
        <begin position="18"/>
        <end position="85"/>
    </location>
</feature>
<comment type="caution">
    <text evidence="5">The sequence shown here is derived from an EMBL/GenBank/DDBJ whole genome shotgun (WGS) entry which is preliminary data.</text>
</comment>
<organism evidence="5 6">
    <name type="scientific">Mangrovicoccus algicola</name>
    <dbReference type="NCBI Taxonomy" id="2771008"/>
    <lineage>
        <taxon>Bacteria</taxon>
        <taxon>Pseudomonadati</taxon>
        <taxon>Pseudomonadota</taxon>
        <taxon>Alphaproteobacteria</taxon>
        <taxon>Rhodobacterales</taxon>
        <taxon>Paracoccaceae</taxon>
        <taxon>Mangrovicoccus</taxon>
    </lineage>
</organism>
<dbReference type="Pfam" id="PF07729">
    <property type="entry name" value="FCD"/>
    <property type="match status" value="1"/>
</dbReference>